<sequence>MSTITASLPASGPYVRRTTRPTSTNLEKTCSGEKGKGTGNGSDIHERGSLDSGSGREGRGAAISSISVTSTCEGQGDRNPVSAFHHMRGVRPTRWIFLPSTVLLTIAPPRRTQGNSCVLPTTASRTDPPATPSWTDSVYARPRVRPSSQRVRPHPIPQESPPRLLAEFRNAKERIRVRVPERPIRRFAQGARAARTGEAGVAVRLVGTGFVPATAVMGRRGSGEPPVGAAQGGSSHSTSSSRHYACVHVPPRPPLVGPPHPPPSPAESGSGFP</sequence>
<proteinExistence type="predicted"/>
<feature type="region of interest" description="Disordered" evidence="1">
    <location>
        <begin position="115"/>
        <end position="137"/>
    </location>
</feature>
<feature type="compositionally biased region" description="Polar residues" evidence="1">
    <location>
        <begin position="115"/>
        <end position="125"/>
    </location>
</feature>
<evidence type="ECO:0000256" key="1">
    <source>
        <dbReference type="SAM" id="MobiDB-lite"/>
    </source>
</evidence>
<feature type="region of interest" description="Disordered" evidence="1">
    <location>
        <begin position="1"/>
        <end position="62"/>
    </location>
</feature>
<feature type="compositionally biased region" description="Pro residues" evidence="1">
    <location>
        <begin position="250"/>
        <end position="265"/>
    </location>
</feature>
<feature type="compositionally biased region" description="Basic and acidic residues" evidence="1">
    <location>
        <begin position="43"/>
        <end position="59"/>
    </location>
</feature>
<dbReference type="Proteomes" id="UP000269721">
    <property type="component" value="Unassembled WGS sequence"/>
</dbReference>
<protein>
    <submittedName>
        <fullName evidence="2">Uncharacterized protein</fullName>
    </submittedName>
</protein>
<evidence type="ECO:0000313" key="2">
    <source>
        <dbReference type="EMBL" id="RKO84171.1"/>
    </source>
</evidence>
<organism evidence="2 3">
    <name type="scientific">Blyttiomyces helicus</name>
    <dbReference type="NCBI Taxonomy" id="388810"/>
    <lineage>
        <taxon>Eukaryota</taxon>
        <taxon>Fungi</taxon>
        <taxon>Fungi incertae sedis</taxon>
        <taxon>Chytridiomycota</taxon>
        <taxon>Chytridiomycota incertae sedis</taxon>
        <taxon>Chytridiomycetes</taxon>
        <taxon>Chytridiomycetes incertae sedis</taxon>
        <taxon>Blyttiomyces</taxon>
    </lineage>
</organism>
<keyword evidence="3" id="KW-1185">Reference proteome</keyword>
<dbReference type="EMBL" id="ML000409">
    <property type="protein sequence ID" value="RKO84171.1"/>
    <property type="molecule type" value="Genomic_DNA"/>
</dbReference>
<dbReference type="AlphaFoldDB" id="A0A4P9VWT0"/>
<accession>A0A4P9VWT0</accession>
<name>A0A4P9VWT0_9FUNG</name>
<gene>
    <name evidence="2" type="ORF">BDK51DRAFT_45893</name>
</gene>
<feature type="region of interest" description="Disordered" evidence="1">
    <location>
        <begin position="217"/>
        <end position="273"/>
    </location>
</feature>
<evidence type="ECO:0000313" key="3">
    <source>
        <dbReference type="Proteomes" id="UP000269721"/>
    </source>
</evidence>
<reference evidence="3" key="1">
    <citation type="journal article" date="2018" name="Nat. Microbiol.">
        <title>Leveraging single-cell genomics to expand the fungal tree of life.</title>
        <authorList>
            <person name="Ahrendt S.R."/>
            <person name="Quandt C.A."/>
            <person name="Ciobanu D."/>
            <person name="Clum A."/>
            <person name="Salamov A."/>
            <person name="Andreopoulos B."/>
            <person name="Cheng J.F."/>
            <person name="Woyke T."/>
            <person name="Pelin A."/>
            <person name="Henrissat B."/>
            <person name="Reynolds N.K."/>
            <person name="Benny G.L."/>
            <person name="Smith M.E."/>
            <person name="James T.Y."/>
            <person name="Grigoriev I.V."/>
        </authorList>
    </citation>
    <scope>NUCLEOTIDE SEQUENCE [LARGE SCALE GENOMIC DNA]</scope>
</reference>